<dbReference type="OrthoDB" id="3231855at2759"/>
<evidence type="ECO:0000313" key="3">
    <source>
        <dbReference type="EMBL" id="EFN56662.1"/>
    </source>
</evidence>
<accession>E1ZBL0</accession>
<feature type="region of interest" description="Disordered" evidence="1">
    <location>
        <begin position="1"/>
        <end position="46"/>
    </location>
</feature>
<keyword evidence="4" id="KW-1185">Reference proteome</keyword>
<organism evidence="4">
    <name type="scientific">Chlorella variabilis</name>
    <name type="common">Green alga</name>
    <dbReference type="NCBI Taxonomy" id="554065"/>
    <lineage>
        <taxon>Eukaryota</taxon>
        <taxon>Viridiplantae</taxon>
        <taxon>Chlorophyta</taxon>
        <taxon>core chlorophytes</taxon>
        <taxon>Trebouxiophyceae</taxon>
        <taxon>Chlorellales</taxon>
        <taxon>Chlorellaceae</taxon>
        <taxon>Chlorella clade</taxon>
        <taxon>Chlorella</taxon>
    </lineage>
</organism>
<dbReference type="SUPFAM" id="SSF160443">
    <property type="entry name" value="SMR domain-like"/>
    <property type="match status" value="1"/>
</dbReference>
<feature type="compositionally biased region" description="Basic and acidic residues" evidence="1">
    <location>
        <begin position="130"/>
        <end position="139"/>
    </location>
</feature>
<feature type="domain" description="Smr" evidence="2">
    <location>
        <begin position="374"/>
        <end position="421"/>
    </location>
</feature>
<proteinExistence type="predicted"/>
<sequence length="422" mass="44762">MQRSPPTPQALADTVVGPSPTDFPSLRELAGGPAPSPPATPGSGAVDESFRIVDTDSGLAALLALFPEADVGILNFLLVDASGDVSVAEAAYRRSLAAERGGPQPASAPLPLVPATVPMPIPLSDLNPPRLEDEPDRPSWEGWSSQPQPADEGGMAIWGAENVPPPHHLCHNNAFSILSDEAGMNLDGPPSLAEGWEWPAAQAAAYPLAPASLPQVPPPGRVSSPPLRPLRDEAARREEAALRAAASQAFVAHRQAISDLQAQSGAYRQLAIDTRRMGRLAEAAQHERLAREAQEAARRRREAACRDAFRRNNQGSTLKMEGIDLHDQTGASWAECCRPHVAASWAACLADAVREADKVLAKAAIMLDIYERVEVQLITGRGAHSVDGVARVREAVEEHLCQRGIPYAVHNAGGMLVASLTA</sequence>
<dbReference type="InterPro" id="IPR036063">
    <property type="entry name" value="Smr_dom_sf"/>
</dbReference>
<feature type="region of interest" description="Disordered" evidence="1">
    <location>
        <begin position="124"/>
        <end position="150"/>
    </location>
</feature>
<name>E1ZBL0_CHLVA</name>
<protein>
    <recommendedName>
        <fullName evidence="2">Smr domain-containing protein</fullName>
    </recommendedName>
</protein>
<reference evidence="3 4" key="1">
    <citation type="journal article" date="2010" name="Plant Cell">
        <title>The Chlorella variabilis NC64A genome reveals adaptation to photosymbiosis, coevolution with viruses, and cryptic sex.</title>
        <authorList>
            <person name="Blanc G."/>
            <person name="Duncan G."/>
            <person name="Agarkova I."/>
            <person name="Borodovsky M."/>
            <person name="Gurnon J."/>
            <person name="Kuo A."/>
            <person name="Lindquist E."/>
            <person name="Lucas S."/>
            <person name="Pangilinan J."/>
            <person name="Polle J."/>
            <person name="Salamov A."/>
            <person name="Terry A."/>
            <person name="Yamada T."/>
            <person name="Dunigan D.D."/>
            <person name="Grigoriev I.V."/>
            <person name="Claverie J.M."/>
            <person name="Van Etten J.L."/>
        </authorList>
    </citation>
    <scope>NUCLEOTIDE SEQUENCE [LARGE SCALE GENOMIC DNA]</scope>
    <source>
        <strain evidence="3 4">NC64A</strain>
    </source>
</reference>
<dbReference type="InParanoid" id="E1ZBL0"/>
<dbReference type="AlphaFoldDB" id="E1ZBL0"/>
<dbReference type="PROSITE" id="PS50828">
    <property type="entry name" value="SMR"/>
    <property type="match status" value="1"/>
</dbReference>
<gene>
    <name evidence="3" type="ORF">CHLNCDRAFT_144512</name>
</gene>
<dbReference type="Gene3D" id="3.30.1370.110">
    <property type="match status" value="1"/>
</dbReference>
<dbReference type="InterPro" id="IPR002625">
    <property type="entry name" value="Smr_dom"/>
</dbReference>
<evidence type="ECO:0000259" key="2">
    <source>
        <dbReference type="PROSITE" id="PS50828"/>
    </source>
</evidence>
<dbReference type="GeneID" id="17356300"/>
<dbReference type="Proteomes" id="UP000008141">
    <property type="component" value="Unassembled WGS sequence"/>
</dbReference>
<dbReference type="KEGG" id="cvr:CHLNCDRAFT_144512"/>
<dbReference type="EMBL" id="GL433841">
    <property type="protein sequence ID" value="EFN56662.1"/>
    <property type="molecule type" value="Genomic_DNA"/>
</dbReference>
<dbReference type="RefSeq" id="XP_005848764.1">
    <property type="nucleotide sequence ID" value="XM_005848702.1"/>
</dbReference>
<evidence type="ECO:0000256" key="1">
    <source>
        <dbReference type="SAM" id="MobiDB-lite"/>
    </source>
</evidence>
<evidence type="ECO:0000313" key="4">
    <source>
        <dbReference type="Proteomes" id="UP000008141"/>
    </source>
</evidence>